<gene>
    <name evidence="1" type="ORF">EEI45_00170</name>
</gene>
<evidence type="ECO:0000313" key="1">
    <source>
        <dbReference type="EMBL" id="AZK43439.1"/>
    </source>
</evidence>
<dbReference type="EMBL" id="CP034234">
    <property type="protein sequence ID" value="AZK43439.1"/>
    <property type="molecule type" value="Genomic_DNA"/>
</dbReference>
<dbReference type="AlphaFoldDB" id="A0A3S8RKU4"/>
<dbReference type="RefSeq" id="WP_125163665.1">
    <property type="nucleotide sequence ID" value="NZ_CP034234.1"/>
</dbReference>
<dbReference type="Proteomes" id="UP000278804">
    <property type="component" value="Chromosome"/>
</dbReference>
<reference evidence="1 2" key="1">
    <citation type="journal article" date="2020" name="Int. J. Syst. Evol. Microbiol.">
        <title>Description of Erysipelothrix piscisicarius sp. nov., an emergent fish pathogen, and assessment of virulence using a tiger barb (Puntigrus tetrazona) infection model.</title>
        <authorList>
            <person name="Pomaranski E.K."/>
            <person name="Griffin M.J."/>
            <person name="Camus A.C."/>
            <person name="Armwood A.R."/>
            <person name="Shelley J."/>
            <person name="Waldbieser G.C."/>
            <person name="LaFrentz B.R."/>
            <person name="Garcia J.C."/>
            <person name="Yanong R."/>
            <person name="Soto E."/>
        </authorList>
    </citation>
    <scope>NUCLEOTIDE SEQUENCE [LARGE SCALE GENOMIC DNA]</scope>
    <source>
        <strain evidence="1 2">15TAL0474</strain>
    </source>
</reference>
<accession>A0A3S8RKU4</accession>
<keyword evidence="2" id="KW-1185">Reference proteome</keyword>
<dbReference type="PROSITE" id="PS51257">
    <property type="entry name" value="PROKAR_LIPOPROTEIN"/>
    <property type="match status" value="1"/>
</dbReference>
<name>A0A3S8RKU4_9FIRM</name>
<organism evidence="1 2">
    <name type="scientific">Erysipelothrix piscisicarius</name>
    <dbReference type="NCBI Taxonomy" id="2485784"/>
    <lineage>
        <taxon>Bacteria</taxon>
        <taxon>Bacillati</taxon>
        <taxon>Bacillota</taxon>
        <taxon>Erysipelotrichia</taxon>
        <taxon>Erysipelotrichales</taxon>
        <taxon>Erysipelotrichaceae</taxon>
        <taxon>Erysipelothrix</taxon>
    </lineage>
</organism>
<protein>
    <recommendedName>
        <fullName evidence="3">Lipoprotein</fullName>
    </recommendedName>
</protein>
<sequence length="252" mass="28761">MKKIITAALIVLVLVSGCSKSNKPNDEQKAKLNEASDRLMNANAIDMDLTLEMKPEKREQLNDAVSANIEIQYAKAKLPLDFDLIFKINVPDEDDTSMNFYKKGTDVYMDFMEQKMKIDLKQIPQVGMFLELPFNDVQSEPADINFEKATVVSENNQLVYTFDLNDFLQSDTFKKALAEQGQDVDLDFKQGQAIVKVGDEIETIDLSFMVTEKNWMESLEMLINIEVVGLNDSVEMSFPNFDTFIDMTQLYQ</sequence>
<proteinExistence type="predicted"/>
<evidence type="ECO:0000313" key="2">
    <source>
        <dbReference type="Proteomes" id="UP000278804"/>
    </source>
</evidence>
<evidence type="ECO:0008006" key="3">
    <source>
        <dbReference type="Google" id="ProtNLM"/>
    </source>
</evidence>
<dbReference type="KEGG" id="eri:EEI45_00170"/>